<name>A0A420IAI3_9PEZI</name>
<sequence>MPSQHCQMVTQATILNTLKNCTKLLAVENVSENNQHNVESHRVVKYPRLDDALSTWFRATEESINIFGDLVKIKAAKFFAELYPGETSPQFSNG</sequence>
<proteinExistence type="predicted"/>
<evidence type="ECO:0000313" key="2">
    <source>
        <dbReference type="Proteomes" id="UP000285405"/>
    </source>
</evidence>
<dbReference type="Proteomes" id="UP000285405">
    <property type="component" value="Unassembled WGS sequence"/>
</dbReference>
<accession>A0A420IAI3</accession>
<dbReference type="Gene3D" id="1.10.10.60">
    <property type="entry name" value="Homeodomain-like"/>
    <property type="match status" value="1"/>
</dbReference>
<gene>
    <name evidence="1" type="ORF">GcC1_097018</name>
</gene>
<protein>
    <submittedName>
        <fullName evidence="1">Uncharacterized protein</fullName>
    </submittedName>
</protein>
<comment type="caution">
    <text evidence="1">The sequence shown here is derived from an EMBL/GenBank/DDBJ whole genome shotgun (WGS) entry which is preliminary data.</text>
</comment>
<dbReference type="OrthoDB" id="125347at2759"/>
<evidence type="ECO:0000313" key="1">
    <source>
        <dbReference type="EMBL" id="RKF71560.1"/>
    </source>
</evidence>
<organism evidence="1 2">
    <name type="scientific">Golovinomyces cichoracearum</name>
    <dbReference type="NCBI Taxonomy" id="62708"/>
    <lineage>
        <taxon>Eukaryota</taxon>
        <taxon>Fungi</taxon>
        <taxon>Dikarya</taxon>
        <taxon>Ascomycota</taxon>
        <taxon>Pezizomycotina</taxon>
        <taxon>Leotiomycetes</taxon>
        <taxon>Erysiphales</taxon>
        <taxon>Erysiphaceae</taxon>
        <taxon>Golovinomyces</taxon>
    </lineage>
</organism>
<dbReference type="AlphaFoldDB" id="A0A420IAI3"/>
<dbReference type="EMBL" id="MCBR01009772">
    <property type="protein sequence ID" value="RKF71560.1"/>
    <property type="molecule type" value="Genomic_DNA"/>
</dbReference>
<reference evidence="1 2" key="1">
    <citation type="journal article" date="2018" name="BMC Genomics">
        <title>Comparative genome analyses reveal sequence features reflecting distinct modes of host-adaptation between dicot and monocot powdery mildew.</title>
        <authorList>
            <person name="Wu Y."/>
            <person name="Ma X."/>
            <person name="Pan Z."/>
            <person name="Kale S.D."/>
            <person name="Song Y."/>
            <person name="King H."/>
            <person name="Zhang Q."/>
            <person name="Presley C."/>
            <person name="Deng X."/>
            <person name="Wei C.I."/>
            <person name="Xiao S."/>
        </authorList>
    </citation>
    <scope>NUCLEOTIDE SEQUENCE [LARGE SCALE GENOMIC DNA]</scope>
    <source>
        <strain evidence="1">UCSC1</strain>
    </source>
</reference>